<dbReference type="InterPro" id="IPR035335">
    <property type="entry name" value="DUF5397"/>
</dbReference>
<reference evidence="1" key="1">
    <citation type="submission" date="2006-04" db="EMBL/GenBank/DDBJ databases">
        <authorList>
            <person name="Blanco M."/>
            <person name="Kehrenberg C."/>
            <person name="Kadlec K."/>
            <person name="Schwarz S."/>
            <person name="Navas J."/>
        </authorList>
    </citation>
    <scope>NUCLEOTIDE SEQUENCE</scope>
    <source>
        <strain evidence="1">12494</strain>
        <plasmid evidence="1">p12494</plasmid>
    </source>
</reference>
<dbReference type="RefSeq" id="WP_012477605.1">
    <property type="nucleotide sequence ID" value="NC_010889.1"/>
</dbReference>
<name>A6XBT3_ACTPL</name>
<evidence type="ECO:0000313" key="1">
    <source>
        <dbReference type="EMBL" id="ABF72156.1"/>
    </source>
</evidence>
<accession>A6XBT3</accession>
<organism evidence="1">
    <name type="scientific">Actinobacillus pleuropneumoniae</name>
    <name type="common">Haemophilus pleuropneumoniae</name>
    <dbReference type="NCBI Taxonomy" id="715"/>
    <lineage>
        <taxon>Bacteria</taxon>
        <taxon>Pseudomonadati</taxon>
        <taxon>Pseudomonadota</taxon>
        <taxon>Gammaproteobacteria</taxon>
        <taxon>Pasteurellales</taxon>
        <taxon>Pasteurellaceae</taxon>
        <taxon>Actinobacillus</taxon>
    </lineage>
</organism>
<keyword evidence="1" id="KW-0614">Plasmid</keyword>
<dbReference type="Pfam" id="PF17375">
    <property type="entry name" value="DUF5397"/>
    <property type="match status" value="1"/>
</dbReference>
<dbReference type="AlphaFoldDB" id="A6XBT3"/>
<dbReference type="EMBL" id="DQ517426">
    <property type="protein sequence ID" value="ABF72156.1"/>
    <property type="molecule type" value="Genomic_DNA"/>
</dbReference>
<proteinExistence type="predicted"/>
<sequence length="63" mass="7038">MKMEQQIPTGAIKQFGPFGVPYLVEDMAEKLPNGDILVNIMLLETGQKDIYKLSSLLEDPEAE</sequence>
<protein>
    <submittedName>
        <fullName evidence="1">VapX</fullName>
    </submittedName>
</protein>
<geneLocation type="plasmid" evidence="1">
    <name>p12494</name>
</geneLocation>
<gene>
    <name evidence="1" type="primary">vapD</name>
</gene>